<dbReference type="InterPro" id="IPR050469">
    <property type="entry name" value="Diguanylate_Cyclase"/>
</dbReference>
<dbReference type="InterPro" id="IPR029787">
    <property type="entry name" value="Nucleotide_cyclase"/>
</dbReference>
<dbReference type="PROSITE" id="PS50887">
    <property type="entry name" value="GGDEF"/>
    <property type="match status" value="1"/>
</dbReference>
<evidence type="ECO:0000259" key="2">
    <source>
        <dbReference type="PROSITE" id="PS50887"/>
    </source>
</evidence>
<evidence type="ECO:0000313" key="4">
    <source>
        <dbReference type="Proteomes" id="UP000601027"/>
    </source>
</evidence>
<gene>
    <name evidence="3" type="ORF">JNW91_00675</name>
</gene>
<protein>
    <submittedName>
        <fullName evidence="3">GGDEF domain-containing protein</fullName>
    </submittedName>
</protein>
<dbReference type="InterPro" id="IPR000160">
    <property type="entry name" value="GGDEF_dom"/>
</dbReference>
<dbReference type="PANTHER" id="PTHR45138:SF9">
    <property type="entry name" value="DIGUANYLATE CYCLASE DGCM-RELATED"/>
    <property type="match status" value="1"/>
</dbReference>
<dbReference type="Gene3D" id="3.30.70.270">
    <property type="match status" value="1"/>
</dbReference>
<feature type="region of interest" description="Disordered" evidence="1">
    <location>
        <begin position="193"/>
        <end position="214"/>
    </location>
</feature>
<feature type="domain" description="GGDEF" evidence="2">
    <location>
        <begin position="68"/>
        <end position="196"/>
    </location>
</feature>
<comment type="caution">
    <text evidence="3">The sequence shown here is derived from an EMBL/GenBank/DDBJ whole genome shotgun (WGS) entry which is preliminary data.</text>
</comment>
<dbReference type="Proteomes" id="UP000601027">
    <property type="component" value="Unassembled WGS sequence"/>
</dbReference>
<dbReference type="CDD" id="cd01949">
    <property type="entry name" value="GGDEF"/>
    <property type="match status" value="1"/>
</dbReference>
<proteinExistence type="predicted"/>
<dbReference type="PANTHER" id="PTHR45138">
    <property type="entry name" value="REGULATORY COMPONENTS OF SENSORY TRANSDUCTION SYSTEM"/>
    <property type="match status" value="1"/>
</dbReference>
<dbReference type="Pfam" id="PF00990">
    <property type="entry name" value="GGDEF"/>
    <property type="match status" value="1"/>
</dbReference>
<evidence type="ECO:0000313" key="3">
    <source>
        <dbReference type="EMBL" id="MBM0230516.1"/>
    </source>
</evidence>
<reference evidence="3 4" key="1">
    <citation type="submission" date="2021-01" db="EMBL/GenBank/DDBJ databases">
        <title>Draft genome sequence of Micromonospora sp. strain STR1_7.</title>
        <authorList>
            <person name="Karlyshev A."/>
            <person name="Jawad R."/>
        </authorList>
    </citation>
    <scope>NUCLEOTIDE SEQUENCE [LARGE SCALE GENOMIC DNA]</scope>
    <source>
        <strain evidence="3 4">STR1-7</strain>
    </source>
</reference>
<sequence>MLVYTLATFNVALTLAVLLLARHQHRVLTTLHTRLTIAEYRASHDDLTGLLNRRAILAHLQTQLDASRPVTIAVLDFDDFKAINDNHGHDAGDKALIEAARQLKALPMTAGRLGGDEFLMVTTADPRTGSAHAVAAQAAIASACIDAAGRTVRLAVTAGVAHAPAGISLPDLMRRADRAMYAAKRTGEPLQTYHDEIPDVPAPGPQHHRRTYRR</sequence>
<dbReference type="NCBIfam" id="TIGR00254">
    <property type="entry name" value="GGDEF"/>
    <property type="match status" value="1"/>
</dbReference>
<dbReference type="SUPFAM" id="SSF55073">
    <property type="entry name" value="Nucleotide cyclase"/>
    <property type="match status" value="1"/>
</dbReference>
<evidence type="ECO:0000256" key="1">
    <source>
        <dbReference type="SAM" id="MobiDB-lite"/>
    </source>
</evidence>
<dbReference type="EMBL" id="JAEVHM010000001">
    <property type="protein sequence ID" value="MBM0230516.1"/>
    <property type="molecule type" value="Genomic_DNA"/>
</dbReference>
<dbReference type="SMART" id="SM00267">
    <property type="entry name" value="GGDEF"/>
    <property type="match status" value="1"/>
</dbReference>
<dbReference type="RefSeq" id="WP_203172988.1">
    <property type="nucleotide sequence ID" value="NZ_JAEVHM010000001.1"/>
</dbReference>
<keyword evidence="4" id="KW-1185">Reference proteome</keyword>
<name>A0ABS1XMM1_9ACTN</name>
<accession>A0ABS1XMM1</accession>
<dbReference type="InterPro" id="IPR043128">
    <property type="entry name" value="Rev_trsase/Diguanyl_cyclase"/>
</dbReference>
<organism evidence="3 4">
    <name type="scientific">Micromonospora parastrephiae</name>
    <dbReference type="NCBI Taxonomy" id="2806101"/>
    <lineage>
        <taxon>Bacteria</taxon>
        <taxon>Bacillati</taxon>
        <taxon>Actinomycetota</taxon>
        <taxon>Actinomycetes</taxon>
        <taxon>Micromonosporales</taxon>
        <taxon>Micromonosporaceae</taxon>
        <taxon>Micromonospora</taxon>
    </lineage>
</organism>